<dbReference type="EMBL" id="CP144696">
    <property type="protein sequence ID" value="WVZ12351.1"/>
    <property type="molecule type" value="Genomic_DNA"/>
</dbReference>
<name>A0AAQ3NNU7_VIGMU</name>
<proteinExistence type="predicted"/>
<accession>A0AAQ3NNU7</accession>
<dbReference type="Proteomes" id="UP001374535">
    <property type="component" value="Chromosome 5"/>
</dbReference>
<organism evidence="1 2">
    <name type="scientific">Vigna mungo</name>
    <name type="common">Black gram</name>
    <name type="synonym">Phaseolus mungo</name>
    <dbReference type="NCBI Taxonomy" id="3915"/>
    <lineage>
        <taxon>Eukaryota</taxon>
        <taxon>Viridiplantae</taxon>
        <taxon>Streptophyta</taxon>
        <taxon>Embryophyta</taxon>
        <taxon>Tracheophyta</taxon>
        <taxon>Spermatophyta</taxon>
        <taxon>Magnoliopsida</taxon>
        <taxon>eudicotyledons</taxon>
        <taxon>Gunneridae</taxon>
        <taxon>Pentapetalae</taxon>
        <taxon>rosids</taxon>
        <taxon>fabids</taxon>
        <taxon>Fabales</taxon>
        <taxon>Fabaceae</taxon>
        <taxon>Papilionoideae</taxon>
        <taxon>50 kb inversion clade</taxon>
        <taxon>NPAAA clade</taxon>
        <taxon>indigoferoid/millettioid clade</taxon>
        <taxon>Phaseoleae</taxon>
        <taxon>Vigna</taxon>
    </lineage>
</organism>
<sequence length="175" mass="20112">MEGSGISGSSGPEPLPTGMASDLHARRIHLSGRAFLDPLSSLYLLPRTLPHLPRTCELRLRHLHLAPRQFPHTLRVSFLQRRQPDLLRGLPLQRLHAVAHQHRRRRTHADRQLQVQRRGAAAVCGGGGGHRRAQAEERRIGARRWEKVEFSVNFVFHWRRNELRLQGGRKLFLIV</sequence>
<keyword evidence="2" id="KW-1185">Reference proteome</keyword>
<evidence type="ECO:0000313" key="2">
    <source>
        <dbReference type="Proteomes" id="UP001374535"/>
    </source>
</evidence>
<gene>
    <name evidence="1" type="ORF">V8G54_016881</name>
</gene>
<reference evidence="1 2" key="1">
    <citation type="journal article" date="2023" name="Life. Sci Alliance">
        <title>Evolutionary insights into 3D genome organization and epigenetic landscape of Vigna mungo.</title>
        <authorList>
            <person name="Junaid A."/>
            <person name="Singh B."/>
            <person name="Bhatia S."/>
        </authorList>
    </citation>
    <scope>NUCLEOTIDE SEQUENCE [LARGE SCALE GENOMIC DNA]</scope>
    <source>
        <strain evidence="1">Urdbean</strain>
    </source>
</reference>
<protein>
    <submittedName>
        <fullName evidence="1">Uncharacterized protein</fullName>
    </submittedName>
</protein>
<evidence type="ECO:0000313" key="1">
    <source>
        <dbReference type="EMBL" id="WVZ12351.1"/>
    </source>
</evidence>
<dbReference type="AlphaFoldDB" id="A0AAQ3NNU7"/>